<protein>
    <submittedName>
        <fullName evidence="1">Cytochrome P450</fullName>
    </submittedName>
</protein>
<evidence type="ECO:0000313" key="2">
    <source>
        <dbReference type="Proteomes" id="UP001377168"/>
    </source>
</evidence>
<proteinExistence type="predicted"/>
<dbReference type="Proteomes" id="UP001377168">
    <property type="component" value="Unassembled WGS sequence"/>
</dbReference>
<keyword evidence="2" id="KW-1185">Reference proteome</keyword>
<comment type="caution">
    <text evidence="1">The sequence shown here is derived from an EMBL/GenBank/DDBJ whole genome shotgun (WGS) entry which is preliminary data.</text>
</comment>
<reference evidence="1" key="1">
    <citation type="submission" date="2024-03" db="EMBL/GenBank/DDBJ databases">
        <title>Novel Streptomyces species of biotechnological and ecological value are a feature of Machair soil.</title>
        <authorList>
            <person name="Prole J.R."/>
            <person name="Goodfellow M."/>
            <person name="Allenby N."/>
            <person name="Ward A.C."/>
        </authorList>
    </citation>
    <scope>NUCLEOTIDE SEQUENCE</scope>
    <source>
        <strain evidence="1">MS2.AVA.5</strain>
    </source>
</reference>
<gene>
    <name evidence="1" type="ORF">WKI67_04775</name>
</gene>
<organism evidence="1 2">
    <name type="scientific">Streptomyces achmelvichensis</name>
    <dbReference type="NCBI Taxonomy" id="3134111"/>
    <lineage>
        <taxon>Bacteria</taxon>
        <taxon>Bacillati</taxon>
        <taxon>Actinomycetota</taxon>
        <taxon>Actinomycetes</taxon>
        <taxon>Kitasatosporales</taxon>
        <taxon>Streptomycetaceae</taxon>
        <taxon>Streptomyces</taxon>
    </lineage>
</organism>
<dbReference type="EMBL" id="JBBKAJ010000022">
    <property type="protein sequence ID" value="MEJ8632704.1"/>
    <property type="molecule type" value="Genomic_DNA"/>
</dbReference>
<name>A0ACC6PMS3_9ACTN</name>
<evidence type="ECO:0000313" key="1">
    <source>
        <dbReference type="EMBL" id="MEJ8632704.1"/>
    </source>
</evidence>
<sequence>MTTTGQVTDRYLLDDEIVADPFPYFAHLRTTAPVHWSPVHRAWLVTGYDEATACFSDPAVSADRISPMLAQTPLHLLSPEASRAFGIMAGWMVFVDPPEHRRLRSVFRGAFGPRQIRRNRPMVQEAVARLTARAREGRDVTDLVADFARPLPATVAAAWMGVPAEDTERFQRWAIQVGDLALGSVQSAEEHESSQQALLDLFDYLRRLVRRRRDDPQADLISAALESGLVGDSVSEDEFVAMLTHVAFAGGETTSNLIAVGVWNLLRRPDQLDLLRAEPELAAGAVEELLRFDGPSKMSVRQVKTDLSLGERLLRAGDRLYLVTAAANRDPSRFHRPDELDLRRHPNPHLGFGQGAHFCLGAPLARLVAGAALTDLLAAAPDLALAGARAIWQSSLLNRSLQSLPVRLT</sequence>
<accession>A0ACC6PMS3</accession>